<comment type="caution">
    <text evidence="2">The sequence shown here is derived from an EMBL/GenBank/DDBJ whole genome shotgun (WGS) entry which is preliminary data.</text>
</comment>
<dbReference type="Pfam" id="PF01841">
    <property type="entry name" value="Transglut_core"/>
    <property type="match status" value="1"/>
</dbReference>
<proteinExistence type="predicted"/>
<dbReference type="Gene3D" id="3.10.620.30">
    <property type="match status" value="1"/>
</dbReference>
<name>A0ABX1NI27_9RHOO</name>
<evidence type="ECO:0000259" key="1">
    <source>
        <dbReference type="SMART" id="SM00460"/>
    </source>
</evidence>
<dbReference type="SUPFAM" id="SSF54001">
    <property type="entry name" value="Cysteine proteinases"/>
    <property type="match status" value="1"/>
</dbReference>
<dbReference type="PANTHER" id="PTHR33490:SF3">
    <property type="entry name" value="CONSERVED INTEGRAL MEMBRANE PROTEIN"/>
    <property type="match status" value="1"/>
</dbReference>
<evidence type="ECO:0000313" key="2">
    <source>
        <dbReference type="EMBL" id="NMF98925.1"/>
    </source>
</evidence>
<accession>A0ABX1NI27</accession>
<feature type="domain" description="Transglutaminase-like" evidence="1">
    <location>
        <begin position="68"/>
        <end position="140"/>
    </location>
</feature>
<dbReference type="InterPro" id="IPR002931">
    <property type="entry name" value="Transglutaminase-like"/>
</dbReference>
<reference evidence="2 3" key="1">
    <citation type="submission" date="2019-12" db="EMBL/GenBank/DDBJ databases">
        <title>Comparative genomics gives insights into the taxonomy of the Azoarcus-Aromatoleum group and reveals separate origins of nif in the plant-associated Azoarcus and non-plant-associated Aromatoleum sub-groups.</title>
        <authorList>
            <person name="Lafos M."/>
            <person name="Maluk M."/>
            <person name="Batista M."/>
            <person name="Junghare M."/>
            <person name="Carmona M."/>
            <person name="Faoro H."/>
            <person name="Cruz L.M."/>
            <person name="Battistoni F."/>
            <person name="De Souza E."/>
            <person name="Pedrosa F."/>
            <person name="Chen W.-M."/>
            <person name="Poole P.S."/>
            <person name="Dixon R.A."/>
            <person name="James E.K."/>
        </authorList>
    </citation>
    <scope>NUCLEOTIDE SEQUENCE [LARGE SCALE GENOMIC DNA]</scope>
    <source>
        <strain evidence="2 3">T</strain>
    </source>
</reference>
<dbReference type="PANTHER" id="PTHR33490">
    <property type="entry name" value="BLR5614 PROTEIN-RELATED"/>
    <property type="match status" value="1"/>
</dbReference>
<organism evidence="2 3">
    <name type="scientific">Aromatoleum toluolicum</name>
    <dbReference type="NCBI Taxonomy" id="90060"/>
    <lineage>
        <taxon>Bacteria</taxon>
        <taxon>Pseudomonadati</taxon>
        <taxon>Pseudomonadota</taxon>
        <taxon>Betaproteobacteria</taxon>
        <taxon>Rhodocyclales</taxon>
        <taxon>Rhodocyclaceae</taxon>
        <taxon>Aromatoleum</taxon>
    </lineage>
</organism>
<evidence type="ECO:0000313" key="3">
    <source>
        <dbReference type="Proteomes" id="UP000634522"/>
    </source>
</evidence>
<protein>
    <submittedName>
        <fullName evidence="2">Transglutaminase</fullName>
    </submittedName>
</protein>
<dbReference type="EMBL" id="WTVS01000034">
    <property type="protein sequence ID" value="NMF98925.1"/>
    <property type="molecule type" value="Genomic_DNA"/>
</dbReference>
<keyword evidence="3" id="KW-1185">Reference proteome</keyword>
<gene>
    <name evidence="2" type="ORF">GPA27_16220</name>
</gene>
<dbReference type="Proteomes" id="UP000634522">
    <property type="component" value="Unassembled WGS sequence"/>
</dbReference>
<dbReference type="InterPro" id="IPR038765">
    <property type="entry name" value="Papain-like_cys_pep_sf"/>
</dbReference>
<sequence length="222" mass="24833">MIADQYLNPGRGIESDAPEIVAFARQAAGPATDDIGRAVSLYEAVRDRIAYDPYDRLGHAESCSAKRALARGRGFCIPKAALLVACARALGIPGRLGFADVRNHLASRRLLEANDGDVFRWHAYAELHLDGKWVKATPAFDLALCERAEIQPLRFDGRDDSVFHPYDQRNRKHMEYVLDRGQYADVPFDAIVATWRTHSPRMLDESYYAGAKAFIDELQPQA</sequence>
<dbReference type="SMART" id="SM00460">
    <property type="entry name" value="TGc"/>
    <property type="match status" value="1"/>
</dbReference>